<organism evidence="5 6">
    <name type="scientific">Seleniivibrio woodruffii</name>
    <dbReference type="NCBI Taxonomy" id="1078050"/>
    <lineage>
        <taxon>Bacteria</taxon>
        <taxon>Pseudomonadati</taxon>
        <taxon>Deferribacterota</taxon>
        <taxon>Deferribacteres</taxon>
        <taxon>Deferribacterales</taxon>
        <taxon>Geovibrionaceae</taxon>
        <taxon>Seleniivibrio</taxon>
    </lineage>
</organism>
<dbReference type="AlphaFoldDB" id="A0A4R1KCI2"/>
<feature type="coiled-coil region" evidence="1">
    <location>
        <begin position="164"/>
        <end position="191"/>
    </location>
</feature>
<dbReference type="Pfam" id="PF13600">
    <property type="entry name" value="DUF4140"/>
    <property type="match status" value="1"/>
</dbReference>
<gene>
    <name evidence="5" type="ORF">C8D98_0831</name>
</gene>
<keyword evidence="2" id="KW-0732">Signal</keyword>
<evidence type="ECO:0000313" key="6">
    <source>
        <dbReference type="Proteomes" id="UP000294614"/>
    </source>
</evidence>
<dbReference type="PANTHER" id="PTHR31005:SF8">
    <property type="entry name" value="DUF4139 DOMAIN-CONTAINING PROTEIN"/>
    <property type="match status" value="1"/>
</dbReference>
<dbReference type="EMBL" id="SMGG01000003">
    <property type="protein sequence ID" value="TCK62308.1"/>
    <property type="molecule type" value="Genomic_DNA"/>
</dbReference>
<dbReference type="Pfam" id="PF13598">
    <property type="entry name" value="DUF4139"/>
    <property type="match status" value="1"/>
</dbReference>
<dbReference type="PANTHER" id="PTHR31005">
    <property type="entry name" value="DUF4139 DOMAIN-CONTAINING PROTEIN"/>
    <property type="match status" value="1"/>
</dbReference>
<dbReference type="OrthoDB" id="9777444at2"/>
<dbReference type="NCBIfam" id="TIGR02231">
    <property type="entry name" value="mucoidy inhibitor MuiA family protein"/>
    <property type="match status" value="1"/>
</dbReference>
<feature type="signal peptide" evidence="2">
    <location>
        <begin position="1"/>
        <end position="19"/>
    </location>
</feature>
<feature type="chain" id="PRO_5020307739" evidence="2">
    <location>
        <begin position="20"/>
        <end position="526"/>
    </location>
</feature>
<reference evidence="5 6" key="1">
    <citation type="submission" date="2019-03" db="EMBL/GenBank/DDBJ databases">
        <title>Genomic Encyclopedia of Type Strains, Phase IV (KMG-IV): sequencing the most valuable type-strain genomes for metagenomic binning, comparative biology and taxonomic classification.</title>
        <authorList>
            <person name="Goeker M."/>
        </authorList>
    </citation>
    <scope>NUCLEOTIDE SEQUENCE [LARGE SCALE GENOMIC DNA]</scope>
    <source>
        <strain evidence="5 6">DSM 24984</strain>
    </source>
</reference>
<dbReference type="InterPro" id="IPR037291">
    <property type="entry name" value="DUF4139"/>
</dbReference>
<evidence type="ECO:0000259" key="4">
    <source>
        <dbReference type="Pfam" id="PF13600"/>
    </source>
</evidence>
<sequence>MTRIILSLISLLFFSVSFAYETDGGDIRSVSVYRTGAIVKREFRAQLKKGENTVIVKGLPASVYSNTFRANPKAVGAVRVTDIETETTYLNKTATDKLAELEGRLDKVVQQIRKNKDEREVLVASRILLKEISPFSRNQKATMAEIEEYLKYTEKTLAAKSERIAAIDVTLAALEKQKESISKEMEKLGSESGETKNFRLSVLSSAETEADFEISYMVSGAGWSPLYEIRANSAGNSAEFSAYANIRQNTGEDWKNVSIEISTISPVFETAPVVKPWYMDIYKADYERSVSSFMMPKAVMAAPMMEMDAAAPEREVVSTEEMSSFTFAVDKKVSINSDGQPRRVFLQSETASAVFAYYAVPKAVEKVFLTADAKNPFAFPMFAGKMNIYLDDRLVTSTDRSGSLASDENISLSLGADDSVTVERKLKNKKTSGSGVFGGNTQIAYEYEIILRNAKKREITLDVKEPAPVSRNEKLKIETDYTRESSEMGEDGIIKWSLRLKPGEKRILTVKHKVEYPKDSRVTGLE</sequence>
<evidence type="ECO:0000313" key="5">
    <source>
        <dbReference type="EMBL" id="TCK62308.1"/>
    </source>
</evidence>
<feature type="domain" description="DUF4140" evidence="4">
    <location>
        <begin position="30"/>
        <end position="125"/>
    </location>
</feature>
<feature type="coiled-coil region" evidence="1">
    <location>
        <begin position="91"/>
        <end position="118"/>
    </location>
</feature>
<dbReference type="Proteomes" id="UP000294614">
    <property type="component" value="Unassembled WGS sequence"/>
</dbReference>
<evidence type="ECO:0000256" key="1">
    <source>
        <dbReference type="SAM" id="Coils"/>
    </source>
</evidence>
<evidence type="ECO:0000259" key="3">
    <source>
        <dbReference type="Pfam" id="PF13598"/>
    </source>
</evidence>
<feature type="domain" description="DUF4139" evidence="3">
    <location>
        <begin position="213"/>
        <end position="518"/>
    </location>
</feature>
<accession>A0A4R1KCI2</accession>
<keyword evidence="1" id="KW-0175">Coiled coil</keyword>
<proteinExistence type="predicted"/>
<comment type="caution">
    <text evidence="5">The sequence shown here is derived from an EMBL/GenBank/DDBJ whole genome shotgun (WGS) entry which is preliminary data.</text>
</comment>
<dbReference type="RefSeq" id="WP_132872278.1">
    <property type="nucleotide sequence ID" value="NZ_SMGG01000003.1"/>
</dbReference>
<protein>
    <submittedName>
        <fullName evidence="5">Uncharacterized protein (TIGR02231 family)</fullName>
    </submittedName>
</protein>
<dbReference type="InterPro" id="IPR025554">
    <property type="entry name" value="DUF4140"/>
</dbReference>
<dbReference type="InterPro" id="IPR011935">
    <property type="entry name" value="CHP02231"/>
</dbReference>
<name>A0A4R1KCI2_9BACT</name>
<evidence type="ECO:0000256" key="2">
    <source>
        <dbReference type="SAM" id="SignalP"/>
    </source>
</evidence>
<keyword evidence="6" id="KW-1185">Reference proteome</keyword>